<reference evidence="1" key="1">
    <citation type="submission" date="2022-11" db="EMBL/GenBank/DDBJ databases">
        <title>Centuries of genome instability and evolution in soft-shell clam transmissible cancer (bioRxiv).</title>
        <authorList>
            <person name="Hart S.F.M."/>
            <person name="Yonemitsu M.A."/>
            <person name="Giersch R.M."/>
            <person name="Beal B.F."/>
            <person name="Arriagada G."/>
            <person name="Davis B.W."/>
            <person name="Ostrander E.A."/>
            <person name="Goff S.P."/>
            <person name="Metzger M.J."/>
        </authorList>
    </citation>
    <scope>NUCLEOTIDE SEQUENCE</scope>
    <source>
        <strain evidence="1">MELC-2E11</strain>
        <tissue evidence="1">Siphon/mantle</tissue>
    </source>
</reference>
<gene>
    <name evidence="1" type="ORF">MAR_028897</name>
</gene>
<feature type="non-terminal residue" evidence="1">
    <location>
        <position position="76"/>
    </location>
</feature>
<organism evidence="1 2">
    <name type="scientific">Mya arenaria</name>
    <name type="common">Soft-shell clam</name>
    <dbReference type="NCBI Taxonomy" id="6604"/>
    <lineage>
        <taxon>Eukaryota</taxon>
        <taxon>Metazoa</taxon>
        <taxon>Spiralia</taxon>
        <taxon>Lophotrochozoa</taxon>
        <taxon>Mollusca</taxon>
        <taxon>Bivalvia</taxon>
        <taxon>Autobranchia</taxon>
        <taxon>Heteroconchia</taxon>
        <taxon>Euheterodonta</taxon>
        <taxon>Imparidentia</taxon>
        <taxon>Neoheterodontei</taxon>
        <taxon>Myida</taxon>
        <taxon>Myoidea</taxon>
        <taxon>Myidae</taxon>
        <taxon>Mya</taxon>
    </lineage>
</organism>
<proteinExistence type="predicted"/>
<keyword evidence="2" id="KW-1185">Reference proteome</keyword>
<dbReference type="Proteomes" id="UP001164746">
    <property type="component" value="Chromosome 2"/>
</dbReference>
<dbReference type="EMBL" id="CP111013">
    <property type="protein sequence ID" value="WAQ96207.1"/>
    <property type="molecule type" value="Genomic_DNA"/>
</dbReference>
<protein>
    <submittedName>
        <fullName evidence="1">Uncharacterized protein</fullName>
    </submittedName>
</protein>
<evidence type="ECO:0000313" key="1">
    <source>
        <dbReference type="EMBL" id="WAQ96207.1"/>
    </source>
</evidence>
<evidence type="ECO:0000313" key="2">
    <source>
        <dbReference type="Proteomes" id="UP001164746"/>
    </source>
</evidence>
<sequence length="76" mass="8827">PRWSFFYSQHDARSIGYRKCDNVFTGNVTRDIAFKNKHCYYTVSSRCSQRSIYGPHCWDRGGLAPGGCGAYFRHRL</sequence>
<accession>A0ABY7DEX8</accession>
<name>A0ABY7DEX8_MYAAR</name>
<feature type="non-terminal residue" evidence="1">
    <location>
        <position position="1"/>
    </location>
</feature>